<comment type="caution">
    <text evidence="3">The sequence shown here is derived from an EMBL/GenBank/DDBJ whole genome shotgun (WGS) entry which is preliminary data.</text>
</comment>
<sequence>MAGQGTGLTPGDRARAAIALGVDVPTVQTVLTVETGTAGGFLADGRPRILLEAHLFSRATNRRWDATHPGVSQQPWHRKLYVGGVGEWARLEEAAALDRAAALSSASWGLPQILGSNHRACGFEDVEAFVAAMSESEGRQLDAFVAFIIHQGWAPLLRARAWAAFAARYNGPSYKANAYDQKLAAVYADLAGAPAPALPIVGMLRIGMEGDAVRRLQAALNRATNRPAILVDGVFGRATEVAVQQLQAARGLQADGVVGPITAKALGL</sequence>
<dbReference type="Proteomes" id="UP000677537">
    <property type="component" value="Unassembled WGS sequence"/>
</dbReference>
<dbReference type="SUPFAM" id="SSF47090">
    <property type="entry name" value="PGBD-like"/>
    <property type="match status" value="1"/>
</dbReference>
<dbReference type="RefSeq" id="WP_209372768.1">
    <property type="nucleotide sequence ID" value="NZ_JAGIZA010000004.1"/>
</dbReference>
<evidence type="ECO:0000259" key="1">
    <source>
        <dbReference type="Pfam" id="PF01471"/>
    </source>
</evidence>
<dbReference type="AlphaFoldDB" id="A0A940MXA8"/>
<dbReference type="EMBL" id="JAGIZA010000004">
    <property type="protein sequence ID" value="MBP0492887.1"/>
    <property type="molecule type" value="Genomic_DNA"/>
</dbReference>
<feature type="domain" description="Peptidoglycan binding-like" evidence="1">
    <location>
        <begin position="210"/>
        <end position="266"/>
    </location>
</feature>
<dbReference type="InterPro" id="IPR024408">
    <property type="entry name" value="Muramidase"/>
</dbReference>
<reference evidence="3" key="1">
    <citation type="submission" date="2021-03" db="EMBL/GenBank/DDBJ databases">
        <authorList>
            <person name="So Y."/>
        </authorList>
    </citation>
    <scope>NUCLEOTIDE SEQUENCE</scope>
    <source>
        <strain evidence="3">SG15</strain>
    </source>
</reference>
<dbReference type="InterPro" id="IPR036365">
    <property type="entry name" value="PGBD-like_sf"/>
</dbReference>
<dbReference type="InterPro" id="IPR036366">
    <property type="entry name" value="PGBDSf"/>
</dbReference>
<gene>
    <name evidence="3" type="ORF">J5Y10_08860</name>
</gene>
<proteinExistence type="predicted"/>
<evidence type="ECO:0000313" key="3">
    <source>
        <dbReference type="EMBL" id="MBP0492887.1"/>
    </source>
</evidence>
<organism evidence="3 4">
    <name type="scientific">Roseomonas indoligenes</name>
    <dbReference type="NCBI Taxonomy" id="2820811"/>
    <lineage>
        <taxon>Bacteria</taxon>
        <taxon>Pseudomonadati</taxon>
        <taxon>Pseudomonadota</taxon>
        <taxon>Alphaproteobacteria</taxon>
        <taxon>Acetobacterales</taxon>
        <taxon>Roseomonadaceae</taxon>
        <taxon>Roseomonas</taxon>
    </lineage>
</organism>
<keyword evidence="4" id="KW-1185">Reference proteome</keyword>
<dbReference type="Gene3D" id="1.10.101.10">
    <property type="entry name" value="PGBD-like superfamily/PGBD"/>
    <property type="match status" value="1"/>
</dbReference>
<name>A0A940MXA8_9PROT</name>
<protein>
    <submittedName>
        <fullName evidence="3">DUF3380 domain-containing protein</fullName>
    </submittedName>
</protein>
<dbReference type="InterPro" id="IPR002477">
    <property type="entry name" value="Peptidoglycan-bd-like"/>
</dbReference>
<dbReference type="Pfam" id="PF11860">
    <property type="entry name" value="Muramidase"/>
    <property type="match status" value="1"/>
</dbReference>
<accession>A0A940MXA8</accession>
<feature type="domain" description="N-acetylmuramidase" evidence="2">
    <location>
        <begin position="24"/>
        <end position="189"/>
    </location>
</feature>
<dbReference type="Pfam" id="PF01471">
    <property type="entry name" value="PG_binding_1"/>
    <property type="match status" value="1"/>
</dbReference>
<evidence type="ECO:0000313" key="4">
    <source>
        <dbReference type="Proteomes" id="UP000677537"/>
    </source>
</evidence>
<evidence type="ECO:0000259" key="2">
    <source>
        <dbReference type="Pfam" id="PF11860"/>
    </source>
</evidence>